<reference evidence="2" key="1">
    <citation type="journal article" date="2021" name="Nat. Commun.">
        <title>Genetic determinants of endophytism in the Arabidopsis root mycobiome.</title>
        <authorList>
            <person name="Mesny F."/>
            <person name="Miyauchi S."/>
            <person name="Thiergart T."/>
            <person name="Pickel B."/>
            <person name="Atanasova L."/>
            <person name="Karlsson M."/>
            <person name="Huettel B."/>
            <person name="Barry K.W."/>
            <person name="Haridas S."/>
            <person name="Chen C."/>
            <person name="Bauer D."/>
            <person name="Andreopoulos W."/>
            <person name="Pangilinan J."/>
            <person name="LaButti K."/>
            <person name="Riley R."/>
            <person name="Lipzen A."/>
            <person name="Clum A."/>
            <person name="Drula E."/>
            <person name="Henrissat B."/>
            <person name="Kohler A."/>
            <person name="Grigoriev I.V."/>
            <person name="Martin F.M."/>
            <person name="Hacquard S."/>
        </authorList>
    </citation>
    <scope>NUCLEOTIDE SEQUENCE</scope>
    <source>
        <strain evidence="2">MPI-SDFR-AT-0117</strain>
    </source>
</reference>
<protein>
    <submittedName>
        <fullName evidence="2">Uncharacterized protein</fullName>
    </submittedName>
</protein>
<evidence type="ECO:0000256" key="1">
    <source>
        <dbReference type="SAM" id="MobiDB-lite"/>
    </source>
</evidence>
<comment type="caution">
    <text evidence="2">The sequence shown here is derived from an EMBL/GenBank/DDBJ whole genome shotgun (WGS) entry which is preliminary data.</text>
</comment>
<proteinExistence type="predicted"/>
<accession>A0A9P8VJV0</accession>
<evidence type="ECO:0000313" key="2">
    <source>
        <dbReference type="EMBL" id="KAH6695618.1"/>
    </source>
</evidence>
<feature type="region of interest" description="Disordered" evidence="1">
    <location>
        <begin position="145"/>
        <end position="171"/>
    </location>
</feature>
<gene>
    <name evidence="2" type="ORF">F5X68DRAFT_31164</name>
</gene>
<dbReference type="Proteomes" id="UP000770015">
    <property type="component" value="Unassembled WGS sequence"/>
</dbReference>
<dbReference type="EMBL" id="JAGSXJ010000002">
    <property type="protein sequence ID" value="KAH6695618.1"/>
    <property type="molecule type" value="Genomic_DNA"/>
</dbReference>
<feature type="compositionally biased region" description="Polar residues" evidence="1">
    <location>
        <begin position="150"/>
        <end position="159"/>
    </location>
</feature>
<name>A0A9P8VJV0_9PEZI</name>
<evidence type="ECO:0000313" key="3">
    <source>
        <dbReference type="Proteomes" id="UP000770015"/>
    </source>
</evidence>
<keyword evidence="3" id="KW-1185">Reference proteome</keyword>
<sequence length="213" mass="24204">MCDAPRKEHPSNRAFGRQLRLGRGGATWRHWNDGAPCCLELPEDCYQDLSTRILVGSVPRLLSHSRVPTLGSHADVRGLECDMDRGFRRIGDTQSCRPSFCRPRLSCFSLRHLRHVSSPTRRRYGRHLLIALRPLPTRSLCRLDDAQPQDRLQSTSPSSIPGGLYDRYPPRDTLTTIISRSTEPACPYTHHPQSHPRGYDMTLSCRDTLHLQG</sequence>
<organism evidence="2 3">
    <name type="scientific">Plectosphaerella plurivora</name>
    <dbReference type="NCBI Taxonomy" id="936078"/>
    <lineage>
        <taxon>Eukaryota</taxon>
        <taxon>Fungi</taxon>
        <taxon>Dikarya</taxon>
        <taxon>Ascomycota</taxon>
        <taxon>Pezizomycotina</taxon>
        <taxon>Sordariomycetes</taxon>
        <taxon>Hypocreomycetidae</taxon>
        <taxon>Glomerellales</taxon>
        <taxon>Plectosphaerellaceae</taxon>
        <taxon>Plectosphaerella</taxon>
    </lineage>
</organism>
<dbReference type="AlphaFoldDB" id="A0A9P8VJV0"/>